<dbReference type="EMBL" id="CP086716">
    <property type="protein sequence ID" value="WOO80095.1"/>
    <property type="molecule type" value="Genomic_DNA"/>
</dbReference>
<feature type="transmembrane region" description="Helical" evidence="2">
    <location>
        <begin position="113"/>
        <end position="136"/>
    </location>
</feature>
<feature type="compositionally biased region" description="Polar residues" evidence="1">
    <location>
        <begin position="7"/>
        <end position="21"/>
    </location>
</feature>
<sequence length="326" mass="33935">MQIARVEQSTASLTNPTSTLSFHLGRSDARRRCESQPPHHRDRTLANASLTIVGPDGTLYAGSADVTLSPGKTVVVSVDVAPAPTSTTTITVTASAQPLPSTTGAGGQGTTPAILGGTLGGLLALALLAIAMLLLFRHRRRPTPRQGDETAFSIESVRTTGTTEERVEPFLDRRVSFLTTRARGSNSGEWERSHIALSTISSSSAVPEEDSAPSPAPTAKRPRAAPAPSQRYPPAPASHPNPNSHTSPKRALRADGRLPIYAAYGAPLAVRNPTEAVAEALVAREADDAAPPSSPLRAPRPPGMERTASASSMATSLATSLATTLV</sequence>
<name>A0AAF0Y4U0_9TREE</name>
<evidence type="ECO:0000256" key="2">
    <source>
        <dbReference type="SAM" id="Phobius"/>
    </source>
</evidence>
<evidence type="ECO:0000256" key="1">
    <source>
        <dbReference type="SAM" id="MobiDB-lite"/>
    </source>
</evidence>
<dbReference type="AlphaFoldDB" id="A0AAF0Y4U0"/>
<accession>A0AAF0Y4U0</accession>
<protein>
    <submittedName>
        <fullName evidence="3">Uncharacterized protein</fullName>
    </submittedName>
</protein>
<keyword evidence="2" id="KW-0812">Transmembrane</keyword>
<evidence type="ECO:0000313" key="4">
    <source>
        <dbReference type="Proteomes" id="UP000827549"/>
    </source>
</evidence>
<feature type="region of interest" description="Disordered" evidence="1">
    <location>
        <begin position="1"/>
        <end position="41"/>
    </location>
</feature>
<feature type="region of interest" description="Disordered" evidence="1">
    <location>
        <begin position="284"/>
        <end position="326"/>
    </location>
</feature>
<feature type="region of interest" description="Disordered" evidence="1">
    <location>
        <begin position="143"/>
        <end position="165"/>
    </location>
</feature>
<keyword evidence="4" id="KW-1185">Reference proteome</keyword>
<dbReference type="Proteomes" id="UP000827549">
    <property type="component" value="Chromosome 3"/>
</dbReference>
<keyword evidence="2" id="KW-0472">Membrane</keyword>
<organism evidence="3 4">
    <name type="scientific">Vanrija pseudolonga</name>
    <dbReference type="NCBI Taxonomy" id="143232"/>
    <lineage>
        <taxon>Eukaryota</taxon>
        <taxon>Fungi</taxon>
        <taxon>Dikarya</taxon>
        <taxon>Basidiomycota</taxon>
        <taxon>Agaricomycotina</taxon>
        <taxon>Tremellomycetes</taxon>
        <taxon>Trichosporonales</taxon>
        <taxon>Trichosporonaceae</taxon>
        <taxon>Vanrija</taxon>
    </lineage>
</organism>
<feature type="compositionally biased region" description="Pro residues" evidence="1">
    <location>
        <begin position="292"/>
        <end position="302"/>
    </location>
</feature>
<evidence type="ECO:0000313" key="3">
    <source>
        <dbReference type="EMBL" id="WOO80095.1"/>
    </source>
</evidence>
<feature type="compositionally biased region" description="Basic and acidic residues" evidence="1">
    <location>
        <begin position="25"/>
        <end position="39"/>
    </location>
</feature>
<dbReference type="GeneID" id="87806848"/>
<proteinExistence type="predicted"/>
<reference evidence="3" key="1">
    <citation type="submission" date="2023-10" db="EMBL/GenBank/DDBJ databases">
        <authorList>
            <person name="Noh H."/>
        </authorList>
    </citation>
    <scope>NUCLEOTIDE SEQUENCE</scope>
    <source>
        <strain evidence="3">DUCC4014</strain>
    </source>
</reference>
<feature type="region of interest" description="Disordered" evidence="1">
    <location>
        <begin position="201"/>
        <end position="250"/>
    </location>
</feature>
<dbReference type="RefSeq" id="XP_062626127.1">
    <property type="nucleotide sequence ID" value="XM_062770143.1"/>
</dbReference>
<keyword evidence="2" id="KW-1133">Transmembrane helix</keyword>
<gene>
    <name evidence="3" type="ORF">LOC62_03G003606</name>
</gene>
<feature type="compositionally biased region" description="Low complexity" evidence="1">
    <location>
        <begin position="307"/>
        <end position="326"/>
    </location>
</feature>